<dbReference type="InterPro" id="IPR036237">
    <property type="entry name" value="Xyl_isomerase-like_sf"/>
</dbReference>
<dbReference type="InterPro" id="IPR013022">
    <property type="entry name" value="Xyl_isomerase-like_TIM-brl"/>
</dbReference>
<dbReference type="OrthoDB" id="8421472at2"/>
<evidence type="ECO:0000313" key="3">
    <source>
        <dbReference type="Proteomes" id="UP000261905"/>
    </source>
</evidence>
<protein>
    <submittedName>
        <fullName evidence="2">Sugar phosphate isomerase/epimerase</fullName>
    </submittedName>
</protein>
<gene>
    <name evidence="2" type="ORF">DX130_04760</name>
</gene>
<reference evidence="2 3" key="1">
    <citation type="submission" date="2018-08" db="EMBL/GenBank/DDBJ databases">
        <title>Paenibacillus sp. M4BSY-1, whole genome shotgun sequence.</title>
        <authorList>
            <person name="Tuo L."/>
        </authorList>
    </citation>
    <scope>NUCLEOTIDE SEQUENCE [LARGE SCALE GENOMIC DNA]</scope>
    <source>
        <strain evidence="2 3">M4BSY-1</strain>
    </source>
</reference>
<dbReference type="Gene3D" id="3.20.20.150">
    <property type="entry name" value="Divalent-metal-dependent TIM barrel enzymes"/>
    <property type="match status" value="1"/>
</dbReference>
<dbReference type="InterPro" id="IPR050312">
    <property type="entry name" value="IolE/XylAMocC-like"/>
</dbReference>
<dbReference type="PANTHER" id="PTHR12110">
    <property type="entry name" value="HYDROXYPYRUVATE ISOMERASE"/>
    <property type="match status" value="1"/>
</dbReference>
<sequence>MKLGIDMHHGFLQEELPVEGALEKAKREGFDGVYYKLPLSVSPTLDRSELKAAADTARELGLYVDFGIGRVNPFNTNETPEAWTIGGGDYKRAVERMLEAAAFMGAKELIGVTAGWKGQHSGYHVYDRFRTDVTWDEQLQATARFLKSLAPALRDTGTRINLETHEEITSFEILRLIEEVGEDVLGVAFDTANVVSRAEDPVSVARRTAPYVHQMHAKDCILYFSDTGLVRQVKPAGEGFIDFREIFSIISAHQPDLHIQIEDHKGLMHLDLHVAEWRNSHPDLTVEETAELVRHAWSCQQRILGGALPDPAIYEGPSYAEQRDQRLEQATSHLGGLLQEMGLRS</sequence>
<organism evidence="2 3">
    <name type="scientific">Paenibacillus paeoniae</name>
    <dbReference type="NCBI Taxonomy" id="2292705"/>
    <lineage>
        <taxon>Bacteria</taxon>
        <taxon>Bacillati</taxon>
        <taxon>Bacillota</taxon>
        <taxon>Bacilli</taxon>
        <taxon>Bacillales</taxon>
        <taxon>Paenibacillaceae</taxon>
        <taxon>Paenibacillus</taxon>
    </lineage>
</organism>
<dbReference type="RefSeq" id="WP_116043254.1">
    <property type="nucleotide sequence ID" value="NZ_QUBQ01000001.1"/>
</dbReference>
<dbReference type="Pfam" id="PF01261">
    <property type="entry name" value="AP_endonuc_2"/>
    <property type="match status" value="1"/>
</dbReference>
<evidence type="ECO:0000259" key="1">
    <source>
        <dbReference type="Pfam" id="PF01261"/>
    </source>
</evidence>
<keyword evidence="2" id="KW-0413">Isomerase</keyword>
<name>A0A371PJG7_9BACL</name>
<dbReference type="SUPFAM" id="SSF51658">
    <property type="entry name" value="Xylose isomerase-like"/>
    <property type="match status" value="1"/>
</dbReference>
<evidence type="ECO:0000313" key="2">
    <source>
        <dbReference type="EMBL" id="REK76358.1"/>
    </source>
</evidence>
<dbReference type="PANTHER" id="PTHR12110:SF53">
    <property type="entry name" value="BLR5974 PROTEIN"/>
    <property type="match status" value="1"/>
</dbReference>
<feature type="domain" description="Xylose isomerase-like TIM barrel" evidence="1">
    <location>
        <begin position="22"/>
        <end position="254"/>
    </location>
</feature>
<accession>A0A371PJG7</accession>
<dbReference type="EMBL" id="QUBQ01000001">
    <property type="protein sequence ID" value="REK76358.1"/>
    <property type="molecule type" value="Genomic_DNA"/>
</dbReference>
<proteinExistence type="predicted"/>
<dbReference type="Proteomes" id="UP000261905">
    <property type="component" value="Unassembled WGS sequence"/>
</dbReference>
<keyword evidence="3" id="KW-1185">Reference proteome</keyword>
<dbReference type="GO" id="GO:0016853">
    <property type="term" value="F:isomerase activity"/>
    <property type="evidence" value="ECO:0007669"/>
    <property type="project" value="UniProtKB-KW"/>
</dbReference>
<comment type="caution">
    <text evidence="2">The sequence shown here is derived from an EMBL/GenBank/DDBJ whole genome shotgun (WGS) entry which is preliminary data.</text>
</comment>
<dbReference type="AlphaFoldDB" id="A0A371PJG7"/>